<evidence type="ECO:0000256" key="4">
    <source>
        <dbReference type="SAM" id="Phobius"/>
    </source>
</evidence>
<evidence type="ECO:0000256" key="2">
    <source>
        <dbReference type="ARBA" id="ARBA00022989"/>
    </source>
</evidence>
<feature type="transmembrane region" description="Helical" evidence="4">
    <location>
        <begin position="51"/>
        <end position="69"/>
    </location>
</feature>
<dbReference type="EMBL" id="PEUM01000027">
    <property type="protein sequence ID" value="PIV25541.1"/>
    <property type="molecule type" value="Genomic_DNA"/>
</dbReference>
<evidence type="ECO:0000313" key="7">
    <source>
        <dbReference type="Proteomes" id="UP000229966"/>
    </source>
</evidence>
<sequence>MLGPFYAMFVEKIGGDMLEAGTAFGIFAFVAGITTLVSSRLADSTARDERILSLGYLPVGLGFFFYLFVGSVKELFLVQILIGLG</sequence>
<dbReference type="AlphaFoldDB" id="A0A2M7CIS0"/>
<dbReference type="GO" id="GO:0022857">
    <property type="term" value="F:transmembrane transporter activity"/>
    <property type="evidence" value="ECO:0007669"/>
    <property type="project" value="InterPro"/>
</dbReference>
<dbReference type="PROSITE" id="PS50850">
    <property type="entry name" value="MFS"/>
    <property type="match status" value="1"/>
</dbReference>
<dbReference type="InterPro" id="IPR020846">
    <property type="entry name" value="MFS_dom"/>
</dbReference>
<comment type="caution">
    <text evidence="6">The sequence shown here is derived from an EMBL/GenBank/DDBJ whole genome shotgun (WGS) entry which is preliminary data.</text>
</comment>
<accession>A0A2M7CIS0</accession>
<keyword evidence="1 4" id="KW-0812">Transmembrane</keyword>
<gene>
    <name evidence="6" type="ORF">COS38_01050</name>
</gene>
<reference evidence="7" key="1">
    <citation type="submission" date="2017-09" db="EMBL/GenBank/DDBJ databases">
        <title>Depth-based differentiation of microbial function through sediment-hosted aquifers and enrichment of novel symbionts in the deep terrestrial subsurface.</title>
        <authorList>
            <person name="Probst A.J."/>
            <person name="Ladd B."/>
            <person name="Jarett J.K."/>
            <person name="Geller-Mcgrath D.E."/>
            <person name="Sieber C.M.K."/>
            <person name="Emerson J.B."/>
            <person name="Anantharaman K."/>
            <person name="Thomas B.C."/>
            <person name="Malmstrom R."/>
            <person name="Stieglmeier M."/>
            <person name="Klingl A."/>
            <person name="Woyke T."/>
            <person name="Ryan C.M."/>
            <person name="Banfield J.F."/>
        </authorList>
    </citation>
    <scope>NUCLEOTIDE SEQUENCE [LARGE SCALE GENOMIC DNA]</scope>
</reference>
<dbReference type="SUPFAM" id="SSF103473">
    <property type="entry name" value="MFS general substrate transporter"/>
    <property type="match status" value="1"/>
</dbReference>
<protein>
    <recommendedName>
        <fullName evidence="5">Major facilitator superfamily (MFS) profile domain-containing protein</fullName>
    </recommendedName>
</protein>
<feature type="domain" description="Major facilitator superfamily (MFS) profile" evidence="5">
    <location>
        <begin position="1"/>
        <end position="85"/>
    </location>
</feature>
<evidence type="ECO:0000256" key="1">
    <source>
        <dbReference type="ARBA" id="ARBA00022692"/>
    </source>
</evidence>
<proteinExistence type="predicted"/>
<keyword evidence="3 4" id="KW-0472">Membrane</keyword>
<dbReference type="InterPro" id="IPR036259">
    <property type="entry name" value="MFS_trans_sf"/>
</dbReference>
<evidence type="ECO:0000259" key="5">
    <source>
        <dbReference type="PROSITE" id="PS50850"/>
    </source>
</evidence>
<feature type="transmembrane region" description="Helical" evidence="4">
    <location>
        <begin position="20"/>
        <end position="39"/>
    </location>
</feature>
<name>A0A2M7CIS0_9BACT</name>
<organism evidence="6 7">
    <name type="scientific">Candidatus Berkelbacteria bacterium CG03_land_8_20_14_0_80_40_36</name>
    <dbReference type="NCBI Taxonomy" id="1974509"/>
    <lineage>
        <taxon>Bacteria</taxon>
        <taxon>Candidatus Berkelbacteria</taxon>
    </lineage>
</organism>
<dbReference type="Proteomes" id="UP000229966">
    <property type="component" value="Unassembled WGS sequence"/>
</dbReference>
<evidence type="ECO:0000256" key="3">
    <source>
        <dbReference type="ARBA" id="ARBA00023136"/>
    </source>
</evidence>
<evidence type="ECO:0000313" key="6">
    <source>
        <dbReference type="EMBL" id="PIV25541.1"/>
    </source>
</evidence>
<dbReference type="Gene3D" id="1.20.1250.20">
    <property type="entry name" value="MFS general substrate transporter like domains"/>
    <property type="match status" value="1"/>
</dbReference>
<keyword evidence="2 4" id="KW-1133">Transmembrane helix</keyword>